<dbReference type="InterPro" id="IPR050224">
    <property type="entry name" value="TALE_homeobox"/>
</dbReference>
<feature type="compositionally biased region" description="Polar residues" evidence="6">
    <location>
        <begin position="254"/>
        <end position="267"/>
    </location>
</feature>
<evidence type="ECO:0000259" key="7">
    <source>
        <dbReference type="PROSITE" id="PS50071"/>
    </source>
</evidence>
<evidence type="ECO:0000256" key="3">
    <source>
        <dbReference type="ARBA" id="ARBA00023242"/>
    </source>
</evidence>
<dbReference type="CDD" id="cd00086">
    <property type="entry name" value="homeodomain"/>
    <property type="match status" value="1"/>
</dbReference>
<dbReference type="InterPro" id="IPR013087">
    <property type="entry name" value="Znf_C2H2_type"/>
</dbReference>
<dbReference type="OrthoDB" id="10056939at2759"/>
<evidence type="ECO:0000259" key="8">
    <source>
        <dbReference type="PROSITE" id="PS50157"/>
    </source>
</evidence>
<keyword evidence="1 5" id="KW-0238">DNA-binding</keyword>
<feature type="compositionally biased region" description="Basic and acidic residues" evidence="6">
    <location>
        <begin position="217"/>
        <end position="226"/>
    </location>
</feature>
<feature type="DNA-binding region" description="Homeobox" evidence="5">
    <location>
        <begin position="190"/>
        <end position="252"/>
    </location>
</feature>
<dbReference type="GO" id="GO:0003677">
    <property type="term" value="F:DNA binding"/>
    <property type="evidence" value="ECO:0007669"/>
    <property type="project" value="UniProtKB-UniRule"/>
</dbReference>
<feature type="region of interest" description="Disordered" evidence="6">
    <location>
        <begin position="214"/>
        <end position="279"/>
    </location>
</feature>
<dbReference type="GO" id="GO:0006355">
    <property type="term" value="P:regulation of DNA-templated transcription"/>
    <property type="evidence" value="ECO:0007669"/>
    <property type="project" value="InterPro"/>
</dbReference>
<accession>A0A545V2Y8</accession>
<dbReference type="SMART" id="SM00355">
    <property type="entry name" value="ZnF_C2H2"/>
    <property type="match status" value="2"/>
</dbReference>
<dbReference type="GO" id="GO:0008270">
    <property type="term" value="F:zinc ion binding"/>
    <property type="evidence" value="ECO:0007669"/>
    <property type="project" value="UniProtKB-KW"/>
</dbReference>
<feature type="region of interest" description="Disordered" evidence="6">
    <location>
        <begin position="850"/>
        <end position="889"/>
    </location>
</feature>
<name>A0A545V2Y8_9HYPO</name>
<dbReference type="Pfam" id="PF03221">
    <property type="entry name" value="HTH_Tnp_Tc5"/>
    <property type="match status" value="1"/>
</dbReference>
<feature type="compositionally biased region" description="Polar residues" evidence="6">
    <location>
        <begin position="227"/>
        <end position="241"/>
    </location>
</feature>
<dbReference type="SUPFAM" id="SSF46689">
    <property type="entry name" value="Homeodomain-like"/>
    <property type="match status" value="1"/>
</dbReference>
<dbReference type="GO" id="GO:0005634">
    <property type="term" value="C:nucleus"/>
    <property type="evidence" value="ECO:0007669"/>
    <property type="project" value="UniProtKB-SubCell"/>
</dbReference>
<feature type="region of interest" description="Disordered" evidence="6">
    <location>
        <begin position="336"/>
        <end position="396"/>
    </location>
</feature>
<protein>
    <submittedName>
        <fullName evidence="10">C2H2 transcription factor</fullName>
    </submittedName>
</protein>
<reference evidence="10 11" key="1">
    <citation type="journal article" date="2019" name="Appl. Microbiol. Biotechnol.">
        <title>Genome sequence of Isaria javanica and comparative genome analysis insights into family S53 peptidase evolution in fungal entomopathogens.</title>
        <authorList>
            <person name="Lin R."/>
            <person name="Zhang X."/>
            <person name="Xin B."/>
            <person name="Zou M."/>
            <person name="Gao Y."/>
            <person name="Qin F."/>
            <person name="Hu Q."/>
            <person name="Xie B."/>
            <person name="Cheng X."/>
        </authorList>
    </citation>
    <scope>NUCLEOTIDE SEQUENCE [LARGE SCALE GENOMIC DNA]</scope>
    <source>
        <strain evidence="10 11">IJ1G</strain>
    </source>
</reference>
<dbReference type="SMART" id="SM00389">
    <property type="entry name" value="HOX"/>
    <property type="match status" value="1"/>
</dbReference>
<dbReference type="EMBL" id="SPUK01000006">
    <property type="protein sequence ID" value="TQV96067.1"/>
    <property type="molecule type" value="Genomic_DNA"/>
</dbReference>
<sequence>MSGPMDEFVHWDKAADAIGGTADFQLDAENLDLVLENVDEDDFGFSALQHYSGDANLDLFDIPGTMPGAMTGTTPDPISEAWYETPQAACAHCAAGGFSCKKIREGSYKGYCTSCVALRVECSFAGALPGTKVAAAEPFAAFPPDPWPVMGQHPNTIHSDFVNPMAATAAAPATHPAEISGIIAPVPVAPPKIGARFSRESVRILKNWLSTHTRHPYPSEEEKEMLQRQTGLNKTQITNWLANARRRGKVQPPRSVSPNIRNWSTAGSMDIPPRRGTPALEAMNPLQRWQVSPPEHEPASVSAIARAVTASSSALSSGLNSPYSFNYTDDGSNRSLCKESSASSVGTSQSSNGSFGSAYSHGSRQSWGSFGSAPFNSRGRRRRRRRGATKPDGNASLSAPLKTFQCTFCTETFRTKHDWQRHEKSLHLSLERWVCAPGGPRVLNPETGQMSCVFCGIANPDDTHIDSHNHSACQERAIEERTFYRKDHLNQHLRLVHNVKFLDWAMKPWKIATPEIRSRCGFCGIVMDSWTIRVDHLAEHFKTGYSMADWKGDWGFEVPVLDMVENSIPPYLIHHERTSPIPYVALQSPPASPRNAYELIKLELAHFGSSYWEQHGKPPTDDDLCLEGCRIIFASELLSIQGIATQVSWLRDIVMNDEELSRKAKFGPLRRAAELQSLKINGKDNLFEECPMEIQLHQFVKAKRLLGLIAMDDELQEEACRIVGRVEEMCTHPSEAVANWLLRLIKRSTSWLSSFRRRAHLPRTEDIKSDTIRSKDLTSIDSTIHSYSRLECELGDYLKAQRNLGKEPSDEDLQRQARLIIYEFDDGWNQTAADNVQWLDSFKERHALAEKTPGDTTKTSPELSDQATAVASPGSQWASQSKRRPSVGSNAKNVEFLQFSKPSNTPSFLNDANCYRRLAKELKRWVVSAMSPNNPNRHVPKDEELRYQARWIIYDDDDPWNQTAADNAEWLQRFKRDVGITTDGGPGLPESYSWAMEQGGTGFAPPYACPKSDNMDAFADAVPVEMRDGAKAFMAGPTAANSFLDTLAEPHTRPAKVFCSRELEARLLRYAQGHALTHGSVPGDAALRAEARRILRTDYTAADDDQLLGKFKELLREKMPFLEPHMKQPTTGPGPDAAAAAAAPVAVAVAADDTLALPTAPVAADPDLDMLLHSMDFELEPDFMSSAVIGMDGEDGGAPLF</sequence>
<evidence type="ECO:0000313" key="10">
    <source>
        <dbReference type="EMBL" id="TQV96067.1"/>
    </source>
</evidence>
<dbReference type="Gene3D" id="1.10.10.60">
    <property type="entry name" value="Homeodomain-like"/>
    <property type="match status" value="1"/>
</dbReference>
<dbReference type="PROSITE" id="PS50071">
    <property type="entry name" value="HOMEOBOX_2"/>
    <property type="match status" value="1"/>
</dbReference>
<keyword evidence="4" id="KW-0863">Zinc-finger</keyword>
<dbReference type="PROSITE" id="PS50157">
    <property type="entry name" value="ZINC_FINGER_C2H2_2"/>
    <property type="match status" value="1"/>
</dbReference>
<dbReference type="PROSITE" id="PS00028">
    <property type="entry name" value="ZINC_FINGER_C2H2_1"/>
    <property type="match status" value="1"/>
</dbReference>
<feature type="domain" description="Homeobox" evidence="7">
    <location>
        <begin position="188"/>
        <end position="251"/>
    </location>
</feature>
<comment type="subcellular location">
    <subcellularLocation>
        <location evidence="5">Nucleus</location>
    </subcellularLocation>
</comment>
<keyword evidence="2 5" id="KW-0371">Homeobox</keyword>
<evidence type="ECO:0000313" key="11">
    <source>
        <dbReference type="Proteomes" id="UP000315783"/>
    </source>
</evidence>
<keyword evidence="4" id="KW-0479">Metal-binding</keyword>
<dbReference type="PROSITE" id="PS51253">
    <property type="entry name" value="HTH_CENPB"/>
    <property type="match status" value="1"/>
</dbReference>
<dbReference type="Pfam" id="PF05920">
    <property type="entry name" value="Homeobox_KN"/>
    <property type="match status" value="1"/>
</dbReference>
<dbReference type="InterPro" id="IPR009057">
    <property type="entry name" value="Homeodomain-like_sf"/>
</dbReference>
<dbReference type="InterPro" id="IPR006600">
    <property type="entry name" value="HTH_CenpB_DNA-bd_dom"/>
</dbReference>
<feature type="domain" description="HTH CENPB-type" evidence="9">
    <location>
        <begin position="778"/>
        <end position="852"/>
    </location>
</feature>
<keyword evidence="3 5" id="KW-0539">Nucleus</keyword>
<dbReference type="InterPro" id="IPR008422">
    <property type="entry name" value="KN_HD"/>
</dbReference>
<evidence type="ECO:0000256" key="4">
    <source>
        <dbReference type="PROSITE-ProRule" id="PRU00042"/>
    </source>
</evidence>
<evidence type="ECO:0000259" key="9">
    <source>
        <dbReference type="PROSITE" id="PS51253"/>
    </source>
</evidence>
<dbReference type="PANTHER" id="PTHR11850">
    <property type="entry name" value="HOMEOBOX PROTEIN TRANSCRIPTION FACTORS"/>
    <property type="match status" value="1"/>
</dbReference>
<feature type="compositionally biased region" description="Polar residues" evidence="6">
    <location>
        <begin position="854"/>
        <end position="880"/>
    </location>
</feature>
<keyword evidence="11" id="KW-1185">Reference proteome</keyword>
<dbReference type="InterPro" id="IPR001356">
    <property type="entry name" value="HD"/>
</dbReference>
<feature type="compositionally biased region" description="Low complexity" evidence="6">
    <location>
        <begin position="340"/>
        <end position="354"/>
    </location>
</feature>
<feature type="domain" description="C2H2-type" evidence="8">
    <location>
        <begin position="404"/>
        <end position="432"/>
    </location>
</feature>
<gene>
    <name evidence="10" type="ORF">IF1G_04650</name>
</gene>
<evidence type="ECO:0000256" key="6">
    <source>
        <dbReference type="SAM" id="MobiDB-lite"/>
    </source>
</evidence>
<dbReference type="STRING" id="43265.A0A545V2Y8"/>
<evidence type="ECO:0000256" key="1">
    <source>
        <dbReference type="ARBA" id="ARBA00023125"/>
    </source>
</evidence>
<organism evidence="10 11">
    <name type="scientific">Cordyceps javanica</name>
    <dbReference type="NCBI Taxonomy" id="43265"/>
    <lineage>
        <taxon>Eukaryota</taxon>
        <taxon>Fungi</taxon>
        <taxon>Dikarya</taxon>
        <taxon>Ascomycota</taxon>
        <taxon>Pezizomycotina</taxon>
        <taxon>Sordariomycetes</taxon>
        <taxon>Hypocreomycetidae</taxon>
        <taxon>Hypocreales</taxon>
        <taxon>Cordycipitaceae</taxon>
        <taxon>Cordyceps</taxon>
    </lineage>
</organism>
<evidence type="ECO:0000256" key="2">
    <source>
        <dbReference type="ARBA" id="ARBA00023155"/>
    </source>
</evidence>
<comment type="caution">
    <text evidence="10">The sequence shown here is derived from an EMBL/GenBank/DDBJ whole genome shotgun (WGS) entry which is preliminary data.</text>
</comment>
<dbReference type="AlphaFoldDB" id="A0A545V2Y8"/>
<dbReference type="Proteomes" id="UP000315783">
    <property type="component" value="Unassembled WGS sequence"/>
</dbReference>
<evidence type="ECO:0000256" key="5">
    <source>
        <dbReference type="PROSITE-ProRule" id="PRU00108"/>
    </source>
</evidence>
<proteinExistence type="predicted"/>
<keyword evidence="4" id="KW-0862">Zinc</keyword>
<feature type="compositionally biased region" description="Basic residues" evidence="6">
    <location>
        <begin position="378"/>
        <end position="388"/>
    </location>
</feature>
<feature type="compositionally biased region" description="Polar residues" evidence="6">
    <location>
        <begin position="355"/>
        <end position="369"/>
    </location>
</feature>